<dbReference type="Proteomes" id="UP000789342">
    <property type="component" value="Unassembled WGS sequence"/>
</dbReference>
<evidence type="ECO:0000313" key="1">
    <source>
        <dbReference type="EMBL" id="CAG8458266.1"/>
    </source>
</evidence>
<name>A0A9N8VRC9_9GLOM</name>
<comment type="caution">
    <text evidence="1">The sequence shown here is derived from an EMBL/GenBank/DDBJ whole genome shotgun (WGS) entry which is preliminary data.</text>
</comment>
<keyword evidence="2" id="KW-1185">Reference proteome</keyword>
<protein>
    <submittedName>
        <fullName evidence="1">7263_t:CDS:1</fullName>
    </submittedName>
</protein>
<organism evidence="1 2">
    <name type="scientific">Acaulospora morrowiae</name>
    <dbReference type="NCBI Taxonomy" id="94023"/>
    <lineage>
        <taxon>Eukaryota</taxon>
        <taxon>Fungi</taxon>
        <taxon>Fungi incertae sedis</taxon>
        <taxon>Mucoromycota</taxon>
        <taxon>Glomeromycotina</taxon>
        <taxon>Glomeromycetes</taxon>
        <taxon>Diversisporales</taxon>
        <taxon>Acaulosporaceae</taxon>
        <taxon>Acaulospora</taxon>
    </lineage>
</organism>
<gene>
    <name evidence="1" type="ORF">AMORRO_LOCUS1266</name>
</gene>
<dbReference type="EMBL" id="CAJVPV010000464">
    <property type="protein sequence ID" value="CAG8458266.1"/>
    <property type="molecule type" value="Genomic_DNA"/>
</dbReference>
<evidence type="ECO:0000313" key="2">
    <source>
        <dbReference type="Proteomes" id="UP000789342"/>
    </source>
</evidence>
<sequence length="126" mass="14640">MCKHPPESQLKHSDRNQECWVVKHISPGTTTRIATQAFPIATRNECWVVERRSQPHPKRLLPFETRPLPTKHQKVILNLWQIKSVASQFNHFQGLLFVTEYTSKVTSIPTVFFMLVGTEIRTFLSI</sequence>
<proteinExistence type="predicted"/>
<accession>A0A9N8VRC9</accession>
<dbReference type="AlphaFoldDB" id="A0A9N8VRC9"/>
<reference evidence="1" key="1">
    <citation type="submission" date="2021-06" db="EMBL/GenBank/DDBJ databases">
        <authorList>
            <person name="Kallberg Y."/>
            <person name="Tangrot J."/>
            <person name="Rosling A."/>
        </authorList>
    </citation>
    <scope>NUCLEOTIDE SEQUENCE</scope>
    <source>
        <strain evidence="1">CL551</strain>
    </source>
</reference>